<feature type="domain" description="SWIM-type" evidence="3">
    <location>
        <begin position="591"/>
        <end position="627"/>
    </location>
</feature>
<organism evidence="4 5">
    <name type="scientific">Lolium multiflorum</name>
    <name type="common">Italian ryegrass</name>
    <name type="synonym">Lolium perenne subsp. multiflorum</name>
    <dbReference type="NCBI Taxonomy" id="4521"/>
    <lineage>
        <taxon>Eukaryota</taxon>
        <taxon>Viridiplantae</taxon>
        <taxon>Streptophyta</taxon>
        <taxon>Embryophyta</taxon>
        <taxon>Tracheophyta</taxon>
        <taxon>Spermatophyta</taxon>
        <taxon>Magnoliopsida</taxon>
        <taxon>Liliopsida</taxon>
        <taxon>Poales</taxon>
        <taxon>Poaceae</taxon>
        <taxon>BOP clade</taxon>
        <taxon>Pooideae</taxon>
        <taxon>Poodae</taxon>
        <taxon>Poeae</taxon>
        <taxon>Poeae Chloroplast Group 2 (Poeae type)</taxon>
        <taxon>Loliodinae</taxon>
        <taxon>Loliinae</taxon>
        <taxon>Lolium</taxon>
    </lineage>
</organism>
<feature type="region of interest" description="Disordered" evidence="2">
    <location>
        <begin position="715"/>
        <end position="784"/>
    </location>
</feature>
<dbReference type="InterPro" id="IPR004330">
    <property type="entry name" value="FAR1_DNA_bnd_dom"/>
</dbReference>
<dbReference type="EMBL" id="JAUUTY010000005">
    <property type="protein sequence ID" value="KAK1633071.1"/>
    <property type="molecule type" value="Genomic_DNA"/>
</dbReference>
<evidence type="ECO:0000256" key="2">
    <source>
        <dbReference type="SAM" id="MobiDB-lite"/>
    </source>
</evidence>
<evidence type="ECO:0000256" key="1">
    <source>
        <dbReference type="PROSITE-ProRule" id="PRU00325"/>
    </source>
</evidence>
<sequence>MDWFNLHGIDLNHPPSYDDFIEPDGTEAPVQGASVDGTGANSGFMSVDDTTDGAPTGQTLSSEESGSDGEVQSTPEGFAPRKPYLGMKFDTWEAAKVHYNRYAEHVGFSMKMSSSRNSVLDKQKDKYLFVCNKSGTNSEKEETEAVKLRNRAITIRTNCQAKMRVKRKGSIWEVTQFIEEHTHETIKKLDLKKYLRSHKKIPKEEKKFIDLLDSVNLSAGRIMDIMSELYGTGKAVPYDTKTISNYMASIDEKQNVKDIPELLSYFEELKKEDPNFFYKYKLDSEDRIENIFWVDGPTREVYKNYNDCISFDTTYMTNAYKMPCAPIIGINRYGQTIQLGCGFLRNERISNFVWLFEQFLDAMDGLHPLNIITDQDAAITTAIQEMFPNSCHRNCRWHIMQNAQGSPLGPFMAKHEELRREFNEIVDYSLTPVEFENRWGEMIERHGVSDNTDLASLYEIRAKFVPAYFMDRFFPFLQTTARSEGFNAVLKRYVDPNASLLRFFKQYMKLQERIDITEDSHEFMGEDKTLKTWCDFPMEEQVLSIYTLPIFRRFQLELKKFTSYNIQQINPSLFEVSPIRNAVFGYGARNYRITANLEQDEYSCECCKFTRDGLICCHIIKVMSAVGKVEVMPQRYILPRWSIPPPDIHIPQTEPQQMPAGKLSRKEMRLLRYGNLTKDFAKLAVNACASEKTDEVARKHMRAMEAEFSAMKKQAADALKRKKKQKETVPPCAEHAETTENPSSSTVGAEHNMHVNKKARDPPLTVTKGRPEEKRKKSGLHLKPAKPTKCTICGSSLHNPKDCPSKIAMKEKTPIIQLFQ</sequence>
<accession>A0AAD8S001</accession>
<gene>
    <name evidence="4" type="ORF">QYE76_007386</name>
</gene>
<dbReference type="PROSITE" id="PS50966">
    <property type="entry name" value="ZF_SWIM"/>
    <property type="match status" value="1"/>
</dbReference>
<evidence type="ECO:0000313" key="4">
    <source>
        <dbReference type="EMBL" id="KAK1633071.1"/>
    </source>
</evidence>
<keyword evidence="1" id="KW-0479">Metal-binding</keyword>
<dbReference type="PANTHER" id="PTHR47718">
    <property type="entry name" value="OS01G0519700 PROTEIN"/>
    <property type="match status" value="1"/>
</dbReference>
<dbReference type="AlphaFoldDB" id="A0AAD8S001"/>
<dbReference type="InterPro" id="IPR007527">
    <property type="entry name" value="Znf_SWIM"/>
</dbReference>
<keyword evidence="1" id="KW-0863">Zinc-finger</keyword>
<comment type="caution">
    <text evidence="4">The sequence shown here is derived from an EMBL/GenBank/DDBJ whole genome shotgun (WGS) entry which is preliminary data.</text>
</comment>
<keyword evidence="5" id="KW-1185">Reference proteome</keyword>
<reference evidence="4" key="1">
    <citation type="submission" date="2023-07" db="EMBL/GenBank/DDBJ databases">
        <title>A chromosome-level genome assembly of Lolium multiflorum.</title>
        <authorList>
            <person name="Chen Y."/>
            <person name="Copetti D."/>
            <person name="Kolliker R."/>
            <person name="Studer B."/>
        </authorList>
    </citation>
    <scope>NUCLEOTIDE SEQUENCE</scope>
    <source>
        <strain evidence="4">02402/16</strain>
        <tissue evidence="4">Leaf</tissue>
    </source>
</reference>
<dbReference type="Pfam" id="PF04434">
    <property type="entry name" value="SWIM"/>
    <property type="match status" value="1"/>
</dbReference>
<dbReference type="InterPro" id="IPR018289">
    <property type="entry name" value="MULE_transposase_dom"/>
</dbReference>
<dbReference type="Pfam" id="PF03101">
    <property type="entry name" value="FAR1"/>
    <property type="match status" value="1"/>
</dbReference>
<dbReference type="GO" id="GO:0008270">
    <property type="term" value="F:zinc ion binding"/>
    <property type="evidence" value="ECO:0007669"/>
    <property type="project" value="UniProtKB-KW"/>
</dbReference>
<dbReference type="PANTHER" id="PTHR47718:SF4">
    <property type="entry name" value="PROTEIN FAR1-RELATED SEQUENCE"/>
    <property type="match status" value="1"/>
</dbReference>
<dbReference type="Pfam" id="PF10551">
    <property type="entry name" value="MULE"/>
    <property type="match status" value="1"/>
</dbReference>
<protein>
    <recommendedName>
        <fullName evidence="3">SWIM-type domain-containing protein</fullName>
    </recommendedName>
</protein>
<feature type="compositionally biased region" description="Polar residues" evidence="2">
    <location>
        <begin position="56"/>
        <end position="75"/>
    </location>
</feature>
<dbReference type="Proteomes" id="UP001231189">
    <property type="component" value="Unassembled WGS sequence"/>
</dbReference>
<evidence type="ECO:0000313" key="5">
    <source>
        <dbReference type="Proteomes" id="UP001231189"/>
    </source>
</evidence>
<name>A0AAD8S001_LOLMU</name>
<feature type="region of interest" description="Disordered" evidence="2">
    <location>
        <begin position="17"/>
        <end position="80"/>
    </location>
</feature>
<evidence type="ECO:0000259" key="3">
    <source>
        <dbReference type="PROSITE" id="PS50966"/>
    </source>
</evidence>
<proteinExistence type="predicted"/>
<keyword evidence="1" id="KW-0862">Zinc</keyword>